<dbReference type="Gene3D" id="1.10.287.130">
    <property type="match status" value="1"/>
</dbReference>
<dbReference type="Pfam" id="PF02518">
    <property type="entry name" value="HATPase_c"/>
    <property type="match status" value="1"/>
</dbReference>
<dbReference type="PANTHER" id="PTHR43547:SF2">
    <property type="entry name" value="HYBRID SIGNAL TRANSDUCTION HISTIDINE KINASE C"/>
    <property type="match status" value="1"/>
</dbReference>
<dbReference type="CDD" id="cd00082">
    <property type="entry name" value="HisKA"/>
    <property type="match status" value="1"/>
</dbReference>
<dbReference type="RefSeq" id="WP_013617061.1">
    <property type="nucleotide sequence ID" value="NC_015164.1"/>
</dbReference>
<keyword evidence="3" id="KW-0597">Phosphoprotein</keyword>
<dbReference type="SUPFAM" id="SSF47384">
    <property type="entry name" value="Homodimeric domain of signal transducing histidine kinase"/>
    <property type="match status" value="1"/>
</dbReference>
<dbReference type="InterPro" id="IPR036890">
    <property type="entry name" value="HATPase_C_sf"/>
</dbReference>
<keyword evidence="4" id="KW-0808">Transferase</keyword>
<dbReference type="STRING" id="667015.Bacsa_1024"/>
<protein>
    <recommendedName>
        <fullName evidence="2">histidine kinase</fullName>
        <ecNumber evidence="2">2.7.13.3</ecNumber>
    </recommendedName>
</protein>
<feature type="transmembrane region" description="Helical" evidence="6">
    <location>
        <begin position="237"/>
        <end position="263"/>
    </location>
</feature>
<evidence type="ECO:0000256" key="1">
    <source>
        <dbReference type="ARBA" id="ARBA00000085"/>
    </source>
</evidence>
<dbReference type="InterPro" id="IPR003594">
    <property type="entry name" value="HATPase_dom"/>
</dbReference>
<dbReference type="SUPFAM" id="SSF55874">
    <property type="entry name" value="ATPase domain of HSP90 chaperone/DNA topoisomerase II/histidine kinase"/>
    <property type="match status" value="1"/>
</dbReference>
<dbReference type="Proteomes" id="UP000007486">
    <property type="component" value="Chromosome"/>
</dbReference>
<proteinExistence type="predicted"/>
<dbReference type="InterPro" id="IPR003661">
    <property type="entry name" value="HisK_dim/P_dom"/>
</dbReference>
<dbReference type="Pfam" id="PF00512">
    <property type="entry name" value="HisKA"/>
    <property type="match status" value="1"/>
</dbReference>
<dbReference type="CDD" id="cd00075">
    <property type="entry name" value="HATPase"/>
    <property type="match status" value="1"/>
</dbReference>
<evidence type="ECO:0000256" key="6">
    <source>
        <dbReference type="SAM" id="Phobius"/>
    </source>
</evidence>
<dbReference type="Gene3D" id="3.30.565.10">
    <property type="entry name" value="Histidine kinase-like ATPase, C-terminal domain"/>
    <property type="match status" value="1"/>
</dbReference>
<dbReference type="EC" id="2.7.13.3" evidence="2"/>
<dbReference type="InterPro" id="IPR036097">
    <property type="entry name" value="HisK_dim/P_sf"/>
</dbReference>
<organism evidence="8 9">
    <name type="scientific">Phocaeicola salanitronis (strain DSM 18170 / JCM 13657 / CCUG 60908 / BL78)</name>
    <name type="common">Bacteroides salanitronis</name>
    <dbReference type="NCBI Taxonomy" id="667015"/>
    <lineage>
        <taxon>Bacteria</taxon>
        <taxon>Pseudomonadati</taxon>
        <taxon>Bacteroidota</taxon>
        <taxon>Bacteroidia</taxon>
        <taxon>Bacteroidales</taxon>
        <taxon>Bacteroidaceae</taxon>
        <taxon>Phocaeicola</taxon>
    </lineage>
</organism>
<sequence length="500" mass="56790">MKLPLKYIALLVILSLTGVFAYQAYWLTNLYRTQRSQMERNIREAMRMSDYNEMIVRVRRLQNDSSVQTEVTVSTGYDNERAFTKTHTIRSVRQGDSTRISIWERDASDTARTPQAALQANMASILFEKKNSTAELASNFQQGLHAGMDLLNEPDFAVFDSLLRRELHRIGIDAPYRLMYLHRGSSVDSSYTFTDTLAVEGTAGYRPSPQAVTYSYSYDMHGHWNYLLILEPTESLVLAQMAGILTASALILAILGLSFGFLIRTLLRQKTLEEMTSDFTNNITHELKTPIAVAYAASDALLNFDSGTDPAKRARYLRICQEQLRRLSGLVEQILGMSMERRKTFRLHPETFTPQEVIAPLIEQHKLKADKPAGITLRIEPENLTVYADRTHFSNIVSNLLDNAVKYSPGEAQIDITCREDNGWFVLSVRDQGIGIPHDKLRHIFDKFYRVPTGNLHDAKGYGLGLYYVKALTEKHGGTVEVRSEPERGSEFTIKLRMKN</sequence>
<dbReference type="FunFam" id="3.30.565.10:FF:000006">
    <property type="entry name" value="Sensor histidine kinase WalK"/>
    <property type="match status" value="1"/>
</dbReference>
<comment type="catalytic activity">
    <reaction evidence="1">
        <text>ATP + protein L-histidine = ADP + protein N-phospho-L-histidine.</text>
        <dbReference type="EC" id="2.7.13.3"/>
    </reaction>
</comment>
<keyword evidence="6" id="KW-0812">Transmembrane</keyword>
<feature type="domain" description="Histidine kinase" evidence="7">
    <location>
        <begin position="282"/>
        <end position="500"/>
    </location>
</feature>
<evidence type="ECO:0000259" key="7">
    <source>
        <dbReference type="PROSITE" id="PS50109"/>
    </source>
</evidence>
<keyword evidence="6" id="KW-0472">Membrane</keyword>
<evidence type="ECO:0000256" key="5">
    <source>
        <dbReference type="ARBA" id="ARBA00022777"/>
    </source>
</evidence>
<dbReference type="GO" id="GO:0000155">
    <property type="term" value="F:phosphorelay sensor kinase activity"/>
    <property type="evidence" value="ECO:0007669"/>
    <property type="project" value="InterPro"/>
</dbReference>
<dbReference type="InterPro" id="IPR005467">
    <property type="entry name" value="His_kinase_dom"/>
</dbReference>
<keyword evidence="6" id="KW-1133">Transmembrane helix</keyword>
<evidence type="ECO:0000313" key="8">
    <source>
        <dbReference type="EMBL" id="ADY35613.1"/>
    </source>
</evidence>
<evidence type="ECO:0000313" key="9">
    <source>
        <dbReference type="Proteomes" id="UP000007486"/>
    </source>
</evidence>
<dbReference type="EMBL" id="CP002530">
    <property type="protein sequence ID" value="ADY35613.1"/>
    <property type="molecule type" value="Genomic_DNA"/>
</dbReference>
<keyword evidence="5 8" id="KW-0418">Kinase</keyword>
<keyword evidence="9" id="KW-1185">Reference proteome</keyword>
<dbReference type="KEGG" id="bsa:Bacsa_1024"/>
<dbReference type="PRINTS" id="PR00344">
    <property type="entry name" value="BCTRLSENSOR"/>
</dbReference>
<evidence type="ECO:0000256" key="3">
    <source>
        <dbReference type="ARBA" id="ARBA00022553"/>
    </source>
</evidence>
<dbReference type="PROSITE" id="PS50109">
    <property type="entry name" value="HIS_KIN"/>
    <property type="match status" value="1"/>
</dbReference>
<dbReference type="InterPro" id="IPR004358">
    <property type="entry name" value="Sig_transdc_His_kin-like_C"/>
</dbReference>
<gene>
    <name evidence="8" type="ordered locus">Bacsa_1024</name>
</gene>
<evidence type="ECO:0000256" key="4">
    <source>
        <dbReference type="ARBA" id="ARBA00022679"/>
    </source>
</evidence>
<dbReference type="HOGENOM" id="CLU_026375_0_0_10"/>
<dbReference type="OrthoDB" id="1933776at2"/>
<evidence type="ECO:0000256" key="2">
    <source>
        <dbReference type="ARBA" id="ARBA00012438"/>
    </source>
</evidence>
<dbReference type="eggNOG" id="COG2205">
    <property type="taxonomic scope" value="Bacteria"/>
</dbReference>
<reference evidence="8 9" key="1">
    <citation type="journal article" date="2011" name="Stand. Genomic Sci.">
        <title>Complete genome sequence of Bacteroides salanitronis type strain (BL78).</title>
        <authorList>
            <person name="Gronow S."/>
            <person name="Held B."/>
            <person name="Lucas S."/>
            <person name="Lapidus A."/>
            <person name="Del Rio T.G."/>
            <person name="Nolan M."/>
            <person name="Tice H."/>
            <person name="Deshpande S."/>
            <person name="Cheng J.F."/>
            <person name="Pitluck S."/>
            <person name="Liolios K."/>
            <person name="Pagani I."/>
            <person name="Ivanova N."/>
            <person name="Mavromatis K."/>
            <person name="Pati A."/>
            <person name="Tapia R."/>
            <person name="Han C."/>
            <person name="Goodwin L."/>
            <person name="Chen A."/>
            <person name="Palaniappan K."/>
            <person name="Land M."/>
            <person name="Hauser L."/>
            <person name="Chang Y.J."/>
            <person name="Jeffries C.D."/>
            <person name="Brambilla E.M."/>
            <person name="Rohde M."/>
            <person name="Goker M."/>
            <person name="Detter J.C."/>
            <person name="Woyke T."/>
            <person name="Bristow J."/>
            <person name="Markowitz V."/>
            <person name="Hugenholtz P."/>
            <person name="Kyrpides N.C."/>
            <person name="Klenk H.P."/>
            <person name="Eisen J.A."/>
        </authorList>
    </citation>
    <scope>NUCLEOTIDE SEQUENCE [LARGE SCALE GENOMIC DNA]</scope>
    <source>
        <strain evidence="8 9">DSM 18170</strain>
    </source>
</reference>
<dbReference type="AlphaFoldDB" id="F0R4P9"/>
<dbReference type="PANTHER" id="PTHR43547">
    <property type="entry name" value="TWO-COMPONENT HISTIDINE KINASE"/>
    <property type="match status" value="1"/>
</dbReference>
<dbReference type="SMART" id="SM00388">
    <property type="entry name" value="HisKA"/>
    <property type="match status" value="1"/>
</dbReference>
<name>F0R4P9_PHOSB</name>
<dbReference type="SMART" id="SM00387">
    <property type="entry name" value="HATPase_c"/>
    <property type="match status" value="1"/>
</dbReference>
<accession>F0R4P9</accession>